<dbReference type="Gene3D" id="1.10.3700.10">
    <property type="entry name" value="AGR C 984p-like"/>
    <property type="match status" value="1"/>
</dbReference>
<dbReference type="EMBL" id="JBFBVU010000003">
    <property type="protein sequence ID" value="MEV8465967.1"/>
    <property type="molecule type" value="Genomic_DNA"/>
</dbReference>
<sequence length="277" mass="30142">MTFQPILPHGGLGGWRFLQRTMDRQQALQQADPALQRAEARFRHKISEVQTAADLVQDRALRSVALQAFGLGDDVDNVFFIQKVLEGGTLARDSLANRLSDPRYAALADAFGFGNLGRPRTQIPGFADEILDAFRQQGFETAIGEKNADLRLALGLERELGSVLDRAKGNDARWFSLMGSPPLRRVFETALNLPSSLGRMDVDRQLDLFKSRAEQVFGSSVLGDFSDANRLDDLRTRFLLVGEANGTAIASSPALTLLSNASGRASAAQILQVLGSG</sequence>
<reference evidence="1 2" key="1">
    <citation type="submission" date="2024-07" db="EMBL/GenBank/DDBJ databases">
        <authorList>
            <person name="Kang M."/>
        </authorList>
    </citation>
    <scope>NUCLEOTIDE SEQUENCE [LARGE SCALE GENOMIC DNA]</scope>
    <source>
        <strain evidence="1 2">DFM31</strain>
    </source>
</reference>
<evidence type="ECO:0000313" key="2">
    <source>
        <dbReference type="Proteomes" id="UP001553161"/>
    </source>
</evidence>
<evidence type="ECO:0000313" key="1">
    <source>
        <dbReference type="EMBL" id="MEV8465967.1"/>
    </source>
</evidence>
<dbReference type="InterPro" id="IPR023157">
    <property type="entry name" value="AGR-C-984p-like_sf"/>
</dbReference>
<organism evidence="1 2">
    <name type="scientific">Meridianimarinicoccus marinus</name>
    <dbReference type="NCBI Taxonomy" id="3231483"/>
    <lineage>
        <taxon>Bacteria</taxon>
        <taxon>Pseudomonadati</taxon>
        <taxon>Pseudomonadota</taxon>
        <taxon>Alphaproteobacteria</taxon>
        <taxon>Rhodobacterales</taxon>
        <taxon>Paracoccaceae</taxon>
        <taxon>Meridianimarinicoccus</taxon>
    </lineage>
</organism>
<accession>A0ABV3L346</accession>
<dbReference type="RefSeq" id="WP_366191778.1">
    <property type="nucleotide sequence ID" value="NZ_JBFBVU010000003.1"/>
</dbReference>
<dbReference type="Proteomes" id="UP001553161">
    <property type="component" value="Unassembled WGS sequence"/>
</dbReference>
<dbReference type="Pfam" id="PF06748">
    <property type="entry name" value="DUF1217"/>
    <property type="match status" value="1"/>
</dbReference>
<comment type="caution">
    <text evidence="1">The sequence shown here is derived from an EMBL/GenBank/DDBJ whole genome shotgun (WGS) entry which is preliminary data.</text>
</comment>
<name>A0ABV3L346_9RHOB</name>
<protein>
    <submittedName>
        <fullName evidence="1">DUF1217 domain-containing protein</fullName>
    </submittedName>
</protein>
<proteinExistence type="predicted"/>
<dbReference type="InterPro" id="IPR010626">
    <property type="entry name" value="DUF1217"/>
</dbReference>
<dbReference type="SUPFAM" id="SSF158837">
    <property type="entry name" value="AGR C 984p-like"/>
    <property type="match status" value="1"/>
</dbReference>
<gene>
    <name evidence="1" type="ORF">AB0T83_04115</name>
</gene>
<keyword evidence="2" id="KW-1185">Reference proteome</keyword>